<comment type="catalytic activity">
    <reaction evidence="9">
        <text>4-CDP-2-C-methyl-D-erythritol + ATP = 4-CDP-2-C-methyl-D-erythritol 2-phosphate + ADP + H(+)</text>
        <dbReference type="Rhea" id="RHEA:18437"/>
        <dbReference type="ChEBI" id="CHEBI:15378"/>
        <dbReference type="ChEBI" id="CHEBI:30616"/>
        <dbReference type="ChEBI" id="CHEBI:57823"/>
        <dbReference type="ChEBI" id="CHEBI:57919"/>
        <dbReference type="ChEBI" id="CHEBI:456216"/>
        <dbReference type="EC" id="2.7.1.148"/>
    </reaction>
</comment>
<evidence type="ECO:0000259" key="10">
    <source>
        <dbReference type="Pfam" id="PF00288"/>
    </source>
</evidence>
<keyword evidence="4 9" id="KW-0808">Transferase</keyword>
<dbReference type="PIRSF" id="PIRSF010376">
    <property type="entry name" value="IspE"/>
    <property type="match status" value="1"/>
</dbReference>
<evidence type="ECO:0000256" key="5">
    <source>
        <dbReference type="ARBA" id="ARBA00022741"/>
    </source>
</evidence>
<dbReference type="EC" id="2.7.1.148" evidence="2 9"/>
<dbReference type="PANTHER" id="PTHR43527">
    <property type="entry name" value="4-DIPHOSPHOCYTIDYL-2-C-METHYL-D-ERYTHRITOL KINASE, CHLOROPLASTIC"/>
    <property type="match status" value="1"/>
</dbReference>
<dbReference type="NCBIfam" id="TIGR00154">
    <property type="entry name" value="ispE"/>
    <property type="match status" value="1"/>
</dbReference>
<dbReference type="HAMAP" id="MF_00061">
    <property type="entry name" value="IspE"/>
    <property type="match status" value="1"/>
</dbReference>
<feature type="domain" description="GHMP kinase C-terminal" evidence="11">
    <location>
        <begin position="208"/>
        <end position="253"/>
    </location>
</feature>
<dbReference type="Gene3D" id="3.30.70.890">
    <property type="entry name" value="GHMP kinase, C-terminal domain"/>
    <property type="match status" value="1"/>
</dbReference>
<dbReference type="Pfam" id="PF08544">
    <property type="entry name" value="GHMP_kinases_C"/>
    <property type="match status" value="1"/>
</dbReference>
<dbReference type="Gene3D" id="3.30.230.10">
    <property type="match status" value="1"/>
</dbReference>
<proteinExistence type="inferred from homology"/>
<reference evidence="12 13" key="1">
    <citation type="journal article" date="2023" name="Microbiol. Resour. Announc.">
        <title>Complete Genome Sequence of Imperialibacter roseus strain P4T.</title>
        <authorList>
            <person name="Tizabi D.R."/>
            <person name="Bachvaroff T."/>
            <person name="Hill R.T."/>
        </authorList>
    </citation>
    <scope>NUCLEOTIDE SEQUENCE [LARGE SCALE GENOMIC DNA]</scope>
    <source>
        <strain evidence="12 13">P4T</strain>
    </source>
</reference>
<dbReference type="PANTHER" id="PTHR43527:SF2">
    <property type="entry name" value="4-DIPHOSPHOCYTIDYL-2-C-METHYL-D-ERYTHRITOL KINASE, CHLOROPLASTIC"/>
    <property type="match status" value="1"/>
</dbReference>
<feature type="domain" description="GHMP kinase N-terminal" evidence="10">
    <location>
        <begin position="63"/>
        <end position="137"/>
    </location>
</feature>
<name>A0ABZ0IIB2_9BACT</name>
<dbReference type="SUPFAM" id="SSF55060">
    <property type="entry name" value="GHMP Kinase, C-terminal domain"/>
    <property type="match status" value="1"/>
</dbReference>
<dbReference type="InterPro" id="IPR036554">
    <property type="entry name" value="GHMP_kinase_C_sf"/>
</dbReference>
<dbReference type="SUPFAM" id="SSF54211">
    <property type="entry name" value="Ribosomal protein S5 domain 2-like"/>
    <property type="match status" value="1"/>
</dbReference>
<feature type="binding site" evidence="9">
    <location>
        <begin position="90"/>
        <end position="100"/>
    </location>
    <ligand>
        <name>ATP</name>
        <dbReference type="ChEBI" id="CHEBI:30616"/>
    </ligand>
</feature>
<evidence type="ECO:0000313" key="12">
    <source>
        <dbReference type="EMBL" id="WOK04257.1"/>
    </source>
</evidence>
<evidence type="ECO:0000256" key="2">
    <source>
        <dbReference type="ARBA" id="ARBA00012052"/>
    </source>
</evidence>
<evidence type="ECO:0000256" key="8">
    <source>
        <dbReference type="ARBA" id="ARBA00032554"/>
    </source>
</evidence>
<accession>A0ABZ0IIB2</accession>
<comment type="pathway">
    <text evidence="9">Isoprenoid biosynthesis; isopentenyl diphosphate biosynthesis via DXP pathway; isopentenyl diphosphate from 1-deoxy-D-xylulose 5-phosphate: step 3/6.</text>
</comment>
<dbReference type="InterPro" id="IPR004424">
    <property type="entry name" value="IspE"/>
</dbReference>
<dbReference type="EMBL" id="CP136051">
    <property type="protein sequence ID" value="WOK04257.1"/>
    <property type="molecule type" value="Genomic_DNA"/>
</dbReference>
<keyword evidence="6 9" id="KW-0418">Kinase</keyword>
<evidence type="ECO:0000256" key="4">
    <source>
        <dbReference type="ARBA" id="ARBA00022679"/>
    </source>
</evidence>
<gene>
    <name evidence="9 12" type="primary">ispE</name>
    <name evidence="12" type="ORF">RT717_14345</name>
</gene>
<comment type="function">
    <text evidence="9">Catalyzes the phosphorylation of the position 2 hydroxy group of 4-diphosphocytidyl-2C-methyl-D-erythritol.</text>
</comment>
<evidence type="ECO:0000313" key="13">
    <source>
        <dbReference type="Proteomes" id="UP001302349"/>
    </source>
</evidence>
<organism evidence="12 13">
    <name type="scientific">Imperialibacter roseus</name>
    <dbReference type="NCBI Taxonomy" id="1324217"/>
    <lineage>
        <taxon>Bacteria</taxon>
        <taxon>Pseudomonadati</taxon>
        <taxon>Bacteroidota</taxon>
        <taxon>Cytophagia</taxon>
        <taxon>Cytophagales</taxon>
        <taxon>Flammeovirgaceae</taxon>
        <taxon>Imperialibacter</taxon>
    </lineage>
</organism>
<dbReference type="InterPro" id="IPR013750">
    <property type="entry name" value="GHMP_kinase_C_dom"/>
</dbReference>
<dbReference type="InterPro" id="IPR006204">
    <property type="entry name" value="GHMP_kinase_N_dom"/>
</dbReference>
<keyword evidence="13" id="KW-1185">Reference proteome</keyword>
<feature type="active site" evidence="9">
    <location>
        <position position="8"/>
    </location>
</feature>
<evidence type="ECO:0000256" key="6">
    <source>
        <dbReference type="ARBA" id="ARBA00022777"/>
    </source>
</evidence>
<dbReference type="InterPro" id="IPR014721">
    <property type="entry name" value="Ribsml_uS5_D2-typ_fold_subgr"/>
</dbReference>
<evidence type="ECO:0000259" key="11">
    <source>
        <dbReference type="Pfam" id="PF08544"/>
    </source>
</evidence>
<dbReference type="GO" id="GO:0050515">
    <property type="term" value="F:4-(cytidine 5'-diphospho)-2-C-methyl-D-erythritol kinase activity"/>
    <property type="evidence" value="ECO:0007669"/>
    <property type="project" value="UniProtKB-EC"/>
</dbReference>
<keyword evidence="9" id="KW-0414">Isoprene biosynthesis</keyword>
<evidence type="ECO:0000256" key="1">
    <source>
        <dbReference type="ARBA" id="ARBA00009684"/>
    </source>
</evidence>
<keyword evidence="5 9" id="KW-0547">Nucleotide-binding</keyword>
<comment type="similarity">
    <text evidence="1 9">Belongs to the GHMP kinase family. IspE subfamily.</text>
</comment>
<dbReference type="Proteomes" id="UP001302349">
    <property type="component" value="Chromosome"/>
</dbReference>
<protein>
    <recommendedName>
        <fullName evidence="3 9">4-diphosphocytidyl-2-C-methyl-D-erythritol kinase</fullName>
        <shortName evidence="9">CMK</shortName>
        <ecNumber evidence="2 9">2.7.1.148</ecNumber>
    </recommendedName>
    <alternativeName>
        <fullName evidence="8 9">4-(cytidine-5'-diphospho)-2-C-methyl-D-erythritol kinase</fullName>
    </alternativeName>
</protein>
<evidence type="ECO:0000256" key="3">
    <source>
        <dbReference type="ARBA" id="ARBA00017473"/>
    </source>
</evidence>
<dbReference type="InterPro" id="IPR020568">
    <property type="entry name" value="Ribosomal_Su5_D2-typ_SF"/>
</dbReference>
<dbReference type="Pfam" id="PF00288">
    <property type="entry name" value="GHMP_kinases_N"/>
    <property type="match status" value="1"/>
</dbReference>
<evidence type="ECO:0000256" key="9">
    <source>
        <dbReference type="HAMAP-Rule" id="MF_00061"/>
    </source>
</evidence>
<evidence type="ECO:0000256" key="7">
    <source>
        <dbReference type="ARBA" id="ARBA00022840"/>
    </source>
</evidence>
<keyword evidence="7 9" id="KW-0067">ATP-binding</keyword>
<feature type="active site" evidence="9">
    <location>
        <position position="132"/>
    </location>
</feature>
<sequence length="267" mass="29119">MITFPNAKINLGLQILRKRTDGYHDISSLFLPIPLKDVLEIVEAKSTTFTSSGLPIPGSSDDNLCLKAYHLLQKDFELPPISIHLHKAIPMGAGLGGGSADGAFMLVMLNKKFGLGLIDTQLEDYAGQLGSDCPFFIKNQPAIASGRGTELSSFPLDLKGHYLLLVFPGIHIGTREAYAGVTPNDQQKAITEVLSMPLSSWKDVLVNDFEQSVFPNHPSLREIKEKLYADGAVYASMTGSGSTMYGIFENKPKLKLANEMNSWATML</sequence>
<dbReference type="RefSeq" id="WP_317487071.1">
    <property type="nucleotide sequence ID" value="NZ_CP136051.1"/>
</dbReference>